<comment type="caution">
    <text evidence="2">The sequence shown here is derived from an EMBL/GenBank/DDBJ whole genome shotgun (WGS) entry which is preliminary data.</text>
</comment>
<evidence type="ECO:0000313" key="2">
    <source>
        <dbReference type="EMBL" id="OFJ46860.1"/>
    </source>
</evidence>
<proteinExistence type="predicted"/>
<keyword evidence="1" id="KW-1133">Transmembrane helix</keyword>
<organism evidence="2 3">
    <name type="scientific">Janthinobacterium lividum</name>
    <dbReference type="NCBI Taxonomy" id="29581"/>
    <lineage>
        <taxon>Bacteria</taxon>
        <taxon>Pseudomonadati</taxon>
        <taxon>Pseudomonadota</taxon>
        <taxon>Betaproteobacteria</taxon>
        <taxon>Burkholderiales</taxon>
        <taxon>Oxalobacteraceae</taxon>
        <taxon>Janthinobacterium</taxon>
    </lineage>
</organism>
<dbReference type="EMBL" id="MAQB02000010">
    <property type="protein sequence ID" value="OFJ46860.1"/>
    <property type="molecule type" value="Genomic_DNA"/>
</dbReference>
<feature type="transmembrane region" description="Helical" evidence="1">
    <location>
        <begin position="21"/>
        <end position="43"/>
    </location>
</feature>
<sequence>MTLSISPMPHGRPPYRKARGFSIVTAIFLLVVLSALGVALVSISTMQHAESALDVQGARAYQAARAGMEWGVYRQRVDGSCVASSHFALPANSALSGFSVTVRCTQAAGALPRFQVIATACNQPVASVCATANATNHPDYVQRVVQAEF</sequence>
<dbReference type="AlphaFoldDB" id="A0A1E8PLW2"/>
<evidence type="ECO:0000313" key="3">
    <source>
        <dbReference type="Proteomes" id="UP000092634"/>
    </source>
</evidence>
<protein>
    <submittedName>
        <fullName evidence="2">Agglutinin biogenesis protein MshP</fullName>
    </submittedName>
</protein>
<name>A0A1E8PLW2_9BURK</name>
<dbReference type="Proteomes" id="UP000092634">
    <property type="component" value="Unassembled WGS sequence"/>
</dbReference>
<keyword evidence="1" id="KW-0812">Transmembrane</keyword>
<accession>A0A1E8PLW2</accession>
<keyword evidence="1" id="KW-0472">Membrane</keyword>
<gene>
    <name evidence="2" type="ORF">BA896_019870</name>
</gene>
<reference evidence="2 3" key="1">
    <citation type="submission" date="2016-10" db="EMBL/GenBank/DDBJ databases">
        <title>Updated version of Genome Assembly of Janthinobacterium lividum ERGS5:01.</title>
        <authorList>
            <person name="Kumar R."/>
            <person name="Acharya V."/>
            <person name="Singh D."/>
        </authorList>
    </citation>
    <scope>NUCLEOTIDE SEQUENCE [LARGE SCALE GENOMIC DNA]</scope>
    <source>
        <strain evidence="2 3">ERGS5:01</strain>
    </source>
</reference>
<evidence type="ECO:0000256" key="1">
    <source>
        <dbReference type="SAM" id="Phobius"/>
    </source>
</evidence>